<gene>
    <name evidence="2" type="ORF">ElyMa_000238900</name>
</gene>
<evidence type="ECO:0000313" key="2">
    <source>
        <dbReference type="EMBL" id="GFR66878.1"/>
    </source>
</evidence>
<feature type="region of interest" description="Disordered" evidence="1">
    <location>
        <begin position="102"/>
        <end position="129"/>
    </location>
</feature>
<protein>
    <submittedName>
        <fullName evidence="2">Uncharacterized protein</fullName>
    </submittedName>
</protein>
<dbReference type="Proteomes" id="UP000762676">
    <property type="component" value="Unassembled WGS sequence"/>
</dbReference>
<comment type="caution">
    <text evidence="2">The sequence shown here is derived from an EMBL/GenBank/DDBJ whole genome shotgun (WGS) entry which is preliminary data.</text>
</comment>
<reference evidence="2 3" key="1">
    <citation type="journal article" date="2021" name="Elife">
        <title>Chloroplast acquisition without the gene transfer in kleptoplastic sea slugs, Plakobranchus ocellatus.</title>
        <authorList>
            <person name="Maeda T."/>
            <person name="Takahashi S."/>
            <person name="Yoshida T."/>
            <person name="Shimamura S."/>
            <person name="Takaki Y."/>
            <person name="Nagai Y."/>
            <person name="Toyoda A."/>
            <person name="Suzuki Y."/>
            <person name="Arimoto A."/>
            <person name="Ishii H."/>
            <person name="Satoh N."/>
            <person name="Nishiyama T."/>
            <person name="Hasebe M."/>
            <person name="Maruyama T."/>
            <person name="Minagawa J."/>
            <person name="Obokata J."/>
            <person name="Shigenobu S."/>
        </authorList>
    </citation>
    <scope>NUCLEOTIDE SEQUENCE [LARGE SCALE GENOMIC DNA]</scope>
</reference>
<keyword evidence="3" id="KW-1185">Reference proteome</keyword>
<accession>A0AAV4F0J5</accession>
<dbReference type="EMBL" id="BMAT01000466">
    <property type="protein sequence ID" value="GFR66878.1"/>
    <property type="molecule type" value="Genomic_DNA"/>
</dbReference>
<organism evidence="2 3">
    <name type="scientific">Elysia marginata</name>
    <dbReference type="NCBI Taxonomy" id="1093978"/>
    <lineage>
        <taxon>Eukaryota</taxon>
        <taxon>Metazoa</taxon>
        <taxon>Spiralia</taxon>
        <taxon>Lophotrochozoa</taxon>
        <taxon>Mollusca</taxon>
        <taxon>Gastropoda</taxon>
        <taxon>Heterobranchia</taxon>
        <taxon>Euthyneura</taxon>
        <taxon>Panpulmonata</taxon>
        <taxon>Sacoglossa</taxon>
        <taxon>Placobranchoidea</taxon>
        <taxon>Plakobranchidae</taxon>
        <taxon>Elysia</taxon>
    </lineage>
</organism>
<proteinExistence type="predicted"/>
<evidence type="ECO:0000256" key="1">
    <source>
        <dbReference type="SAM" id="MobiDB-lite"/>
    </source>
</evidence>
<name>A0AAV4F0J5_9GAST</name>
<evidence type="ECO:0000313" key="3">
    <source>
        <dbReference type="Proteomes" id="UP000762676"/>
    </source>
</evidence>
<dbReference type="AlphaFoldDB" id="A0AAV4F0J5"/>
<feature type="compositionally biased region" description="Polar residues" evidence="1">
    <location>
        <begin position="107"/>
        <end position="126"/>
    </location>
</feature>
<sequence length="271" mass="30265">MAFKIIEDHPIVNQDDVPKHWLKKTQEECFSQANFLTQASSSVIVSTSQQTRQKSKLTEVQKRLKAMILAEELVNVMVNCRQNQFDERCTVIERLIGEWRSGRDLPASSSSTDQHCGENQNANDQPSPDALQELNCIEEELIEPVIFDGVEGKSADHEEVQCIGGMPMTLEDIKIEPAESGEAITSNDFNVGPDQDTINTFFTTSHSTRGLIHQVQQPGPSNLAECNFQCNSCTNYNDFLKKECQGSFSHDIACCSSTSTGFEQLRIELLV</sequence>